<feature type="transmembrane region" description="Helical" evidence="1">
    <location>
        <begin position="38"/>
        <end position="56"/>
    </location>
</feature>
<keyword evidence="1" id="KW-0812">Transmembrane</keyword>
<dbReference type="OrthoDB" id="2453380at2"/>
<dbReference type="EMBL" id="RYZZ01000008">
    <property type="protein sequence ID" value="RUQ29638.1"/>
    <property type="molecule type" value="Genomic_DNA"/>
</dbReference>
<proteinExistence type="predicted"/>
<dbReference type="AlphaFoldDB" id="A0A3S0U3X7"/>
<sequence length="85" mass="9544">MNNHVYSEMRSLNQLLLGLFIAANYACLLSLTAAAFPWLAYLGTAVGLSVILLCWLGKRSVLFITGLFAATFPYLLLFEWHTIFQ</sequence>
<comment type="caution">
    <text evidence="2">The sequence shown here is derived from an EMBL/GenBank/DDBJ whole genome shotgun (WGS) entry which is preliminary data.</text>
</comment>
<protein>
    <submittedName>
        <fullName evidence="2">Uncharacterized protein</fullName>
    </submittedName>
</protein>
<feature type="transmembrane region" description="Helical" evidence="1">
    <location>
        <begin position="12"/>
        <end position="32"/>
    </location>
</feature>
<organism evidence="2 3">
    <name type="scientific">Peribacillus cavernae</name>
    <dbReference type="NCBI Taxonomy" id="1674310"/>
    <lineage>
        <taxon>Bacteria</taxon>
        <taxon>Bacillati</taxon>
        <taxon>Bacillota</taxon>
        <taxon>Bacilli</taxon>
        <taxon>Bacillales</taxon>
        <taxon>Bacillaceae</taxon>
        <taxon>Peribacillus</taxon>
    </lineage>
</organism>
<feature type="transmembrane region" description="Helical" evidence="1">
    <location>
        <begin position="61"/>
        <end position="83"/>
    </location>
</feature>
<gene>
    <name evidence="2" type="ORF">ELQ35_09760</name>
</gene>
<keyword evidence="3" id="KW-1185">Reference proteome</keyword>
<evidence type="ECO:0000313" key="3">
    <source>
        <dbReference type="Proteomes" id="UP000267430"/>
    </source>
</evidence>
<dbReference type="RefSeq" id="WP_126864660.1">
    <property type="nucleotide sequence ID" value="NZ_JAUSTX010000035.1"/>
</dbReference>
<evidence type="ECO:0000256" key="1">
    <source>
        <dbReference type="SAM" id="Phobius"/>
    </source>
</evidence>
<accession>A0A3S0U3X7</accession>
<reference evidence="2 3" key="1">
    <citation type="submission" date="2018-12" db="EMBL/GenBank/DDBJ databases">
        <title>Bacillus chawlae sp. nov., Bacillus glennii sp. nov., and Bacillus saganii sp. nov. Isolated from the Vehicle Assembly Building at Kennedy Space Center where the Viking Spacecraft were Assembled.</title>
        <authorList>
            <person name="Seuylemezian A."/>
            <person name="Vaishampayan P."/>
        </authorList>
    </citation>
    <scope>NUCLEOTIDE SEQUENCE [LARGE SCALE GENOMIC DNA]</scope>
    <source>
        <strain evidence="2 3">L5</strain>
    </source>
</reference>
<keyword evidence="1" id="KW-1133">Transmembrane helix</keyword>
<keyword evidence="1" id="KW-0472">Membrane</keyword>
<evidence type="ECO:0000313" key="2">
    <source>
        <dbReference type="EMBL" id="RUQ29638.1"/>
    </source>
</evidence>
<name>A0A3S0U3X7_9BACI</name>
<dbReference type="Proteomes" id="UP000267430">
    <property type="component" value="Unassembled WGS sequence"/>
</dbReference>